<dbReference type="PANTHER" id="PTHR43056:SF10">
    <property type="entry name" value="COCE_NOND FAMILY, PUTATIVE (AFU_ORTHOLOGUE AFUA_7G00600)-RELATED"/>
    <property type="match status" value="1"/>
</dbReference>
<dbReference type="Pfam" id="PF02129">
    <property type="entry name" value="Peptidase_S15"/>
    <property type="match status" value="1"/>
</dbReference>
<protein>
    <submittedName>
        <fullName evidence="4">CocE/NonD family hydrolase</fullName>
    </submittedName>
</protein>
<dbReference type="InterPro" id="IPR000383">
    <property type="entry name" value="Xaa-Pro-like_dom"/>
</dbReference>
<evidence type="ECO:0000259" key="3">
    <source>
        <dbReference type="SMART" id="SM00939"/>
    </source>
</evidence>
<dbReference type="InterPro" id="IPR013736">
    <property type="entry name" value="Xaa-Pro_dipept_C"/>
</dbReference>
<dbReference type="InterPro" id="IPR005674">
    <property type="entry name" value="CocE/Ser_esterase"/>
</dbReference>
<dbReference type="GO" id="GO:0016787">
    <property type="term" value="F:hydrolase activity"/>
    <property type="evidence" value="ECO:0007669"/>
    <property type="project" value="UniProtKB-KW"/>
</dbReference>
<dbReference type="RefSeq" id="WP_328936571.1">
    <property type="nucleotide sequence ID" value="NZ_CP108133.1"/>
</dbReference>
<dbReference type="InterPro" id="IPR008979">
    <property type="entry name" value="Galactose-bd-like_sf"/>
</dbReference>
<dbReference type="PANTHER" id="PTHR43056">
    <property type="entry name" value="PEPTIDASE S9 PROLYL OLIGOPEPTIDASE"/>
    <property type="match status" value="1"/>
</dbReference>
<name>A0ABZ1JAB2_9ACTN</name>
<evidence type="ECO:0000313" key="5">
    <source>
        <dbReference type="Proteomes" id="UP001432166"/>
    </source>
</evidence>
<dbReference type="InterPro" id="IPR029058">
    <property type="entry name" value="AB_hydrolase_fold"/>
</dbReference>
<proteinExistence type="predicted"/>
<dbReference type="SUPFAM" id="SSF49785">
    <property type="entry name" value="Galactose-binding domain-like"/>
    <property type="match status" value="1"/>
</dbReference>
<dbReference type="SUPFAM" id="SSF53474">
    <property type="entry name" value="alpha/beta-Hydrolases"/>
    <property type="match status" value="1"/>
</dbReference>
<dbReference type="Proteomes" id="UP001432166">
    <property type="component" value="Chromosome"/>
</dbReference>
<organism evidence="4 5">
    <name type="scientific">Streptomyces tauricus</name>
    <dbReference type="NCBI Taxonomy" id="68274"/>
    <lineage>
        <taxon>Bacteria</taxon>
        <taxon>Bacillati</taxon>
        <taxon>Actinomycetota</taxon>
        <taxon>Actinomycetes</taxon>
        <taxon>Kitasatosporales</taxon>
        <taxon>Streptomycetaceae</taxon>
        <taxon>Streptomyces</taxon>
        <taxon>Streptomyces aurantiacus group</taxon>
    </lineage>
</organism>
<dbReference type="Gene3D" id="3.40.50.1820">
    <property type="entry name" value="alpha/beta hydrolase"/>
    <property type="match status" value="1"/>
</dbReference>
<sequence>MNIRWERTGSAPVPDHARQHRVRMRDGVRLATDVYLPPDISADAGADADTGTGPQELPAVLVRLPYDKNSRYVYFDRIASLFTARGYALVVQDVRGKFRSGGQTLPFLREPLDGYDAIDWITHQPWSNGVVGMFGDSYYGFTQWAAVAAQHPALRAIVPRVTTVDFNGTTQSDPFDPSPVGRPVWLEGIEYYAHYWVDNTVYDFTPDRSVRPVIEQYEQAFTAMGARSAWFDLLAPRYTNLLPALGRHPFDARPVPVLHCVGWFDNISVPHMRDYLELASRPGWDAVQYLWAGAIDHENYHLDLAPAAPADDHAHDESALDRMLPGYAGPALDFFDVFLKGVRPVSSLPKVAWELGHDGWRTAEAWPPAGSTERTFWLTEPARARGPLPGGTLSDEPSDSNRDADGYGNGDGEQSVQWVYDPESLVPSQVANSFSFLQSYPDEARLAAREDVLVFTSPALAEPLDLAGPIGLALRVTSTGETFDVFAKVLDIGPDGQAHMIARGQVSVRSLPAPEEIPVALGHTGYRLRPGHRLALTLAGSDYPMFLPSSGSTENPWTTLAPKPSTQTLYADAVTRLTVTVLADPGATGSASATASGTPSV</sequence>
<gene>
    <name evidence="4" type="ORF">OG288_02700</name>
</gene>
<reference evidence="4" key="1">
    <citation type="submission" date="2022-10" db="EMBL/GenBank/DDBJ databases">
        <title>The complete genomes of actinobacterial strains from the NBC collection.</title>
        <authorList>
            <person name="Joergensen T.S."/>
            <person name="Alvarez Arevalo M."/>
            <person name="Sterndorff E.B."/>
            <person name="Faurdal D."/>
            <person name="Vuksanovic O."/>
            <person name="Mourched A.-S."/>
            <person name="Charusanti P."/>
            <person name="Shaw S."/>
            <person name="Blin K."/>
            <person name="Weber T."/>
        </authorList>
    </citation>
    <scope>NUCLEOTIDE SEQUENCE</scope>
    <source>
        <strain evidence="4">NBC_00189</strain>
    </source>
</reference>
<evidence type="ECO:0000313" key="4">
    <source>
        <dbReference type="EMBL" id="WTP47321.1"/>
    </source>
</evidence>
<keyword evidence="5" id="KW-1185">Reference proteome</keyword>
<evidence type="ECO:0000256" key="1">
    <source>
        <dbReference type="ARBA" id="ARBA00022801"/>
    </source>
</evidence>
<evidence type="ECO:0000256" key="2">
    <source>
        <dbReference type="SAM" id="MobiDB-lite"/>
    </source>
</evidence>
<dbReference type="InterPro" id="IPR050585">
    <property type="entry name" value="Xaa-Pro_dipeptidyl-ppase/CocE"/>
</dbReference>
<dbReference type="SMART" id="SM00939">
    <property type="entry name" value="PepX_C"/>
    <property type="match status" value="1"/>
</dbReference>
<dbReference type="Pfam" id="PF08530">
    <property type="entry name" value="PepX_C"/>
    <property type="match status" value="1"/>
</dbReference>
<dbReference type="EMBL" id="CP108133">
    <property type="protein sequence ID" value="WTP47321.1"/>
    <property type="molecule type" value="Genomic_DNA"/>
</dbReference>
<feature type="region of interest" description="Disordered" evidence="2">
    <location>
        <begin position="380"/>
        <end position="414"/>
    </location>
</feature>
<keyword evidence="1 4" id="KW-0378">Hydrolase</keyword>
<feature type="domain" description="Xaa-Pro dipeptidyl-peptidase C-terminal" evidence="3">
    <location>
        <begin position="332"/>
        <end position="578"/>
    </location>
</feature>
<dbReference type="Gene3D" id="2.60.120.260">
    <property type="entry name" value="Galactose-binding domain-like"/>
    <property type="match status" value="1"/>
</dbReference>
<dbReference type="NCBIfam" id="TIGR00976">
    <property type="entry name" value="CocE_NonD"/>
    <property type="match status" value="1"/>
</dbReference>
<accession>A0ABZ1JAB2</accession>
<dbReference type="Gene3D" id="1.10.3020.10">
    <property type="entry name" value="alpha-amino acid ester hydrolase ( Helical cap domain)"/>
    <property type="match status" value="1"/>
</dbReference>